<dbReference type="InterPro" id="IPR009057">
    <property type="entry name" value="Homeodomain-like_sf"/>
</dbReference>
<dbReference type="SUPFAM" id="SSF48498">
    <property type="entry name" value="Tetracyclin repressor-like, C-terminal domain"/>
    <property type="match status" value="1"/>
</dbReference>
<sequence length="258" mass="28865">MPGARQGKQQPKAGGARPRRPRDSLSREAILEAAEKIALRDGLGGLTFQAIGAELDAHPTSMYRHFRDKDDLLLELVDGLRARSYGGTVTATDDWRHDLRTISQRVREHYVRYAPFAQEMVMRTTRRPVEFSNVEFTLDALRRAGLDDEEAVVVQRAFGNFVRAVASLEAAFLALEPEVRKRDELAWQVEYRQLDAGQYPVIADCADLLPNLGSPVAFDTGLEMMLDSIELRAQKSLQRKGIGEGVEQAGDQRRADGE</sequence>
<dbReference type="Gene3D" id="1.10.10.60">
    <property type="entry name" value="Homeodomain-like"/>
    <property type="match status" value="1"/>
</dbReference>
<evidence type="ECO:0000256" key="3">
    <source>
        <dbReference type="ARBA" id="ARBA00023163"/>
    </source>
</evidence>
<dbReference type="OrthoDB" id="3519192at2"/>
<feature type="domain" description="HTH tetR-type" evidence="6">
    <location>
        <begin position="24"/>
        <end position="84"/>
    </location>
</feature>
<dbReference type="AlphaFoldDB" id="A0A1H8YLU3"/>
<dbReference type="RefSeq" id="WP_091627509.1">
    <property type="nucleotide sequence ID" value="NZ_FOEF01000024.1"/>
</dbReference>
<evidence type="ECO:0000256" key="1">
    <source>
        <dbReference type="ARBA" id="ARBA00023015"/>
    </source>
</evidence>
<keyword evidence="2 4" id="KW-0238">DNA-binding</keyword>
<dbReference type="InterPro" id="IPR036271">
    <property type="entry name" value="Tet_transcr_reg_TetR-rel_C_sf"/>
</dbReference>
<dbReference type="Proteomes" id="UP000198582">
    <property type="component" value="Unassembled WGS sequence"/>
</dbReference>
<dbReference type="InterPro" id="IPR050109">
    <property type="entry name" value="HTH-type_TetR-like_transc_reg"/>
</dbReference>
<dbReference type="InterPro" id="IPR001647">
    <property type="entry name" value="HTH_TetR"/>
</dbReference>
<dbReference type="STRING" id="394193.SAMN04489732_124100"/>
<evidence type="ECO:0000256" key="2">
    <source>
        <dbReference type="ARBA" id="ARBA00023125"/>
    </source>
</evidence>
<dbReference type="GO" id="GO:0003700">
    <property type="term" value="F:DNA-binding transcription factor activity"/>
    <property type="evidence" value="ECO:0007669"/>
    <property type="project" value="TreeGrafter"/>
</dbReference>
<keyword evidence="1" id="KW-0805">Transcription regulation</keyword>
<protein>
    <submittedName>
        <fullName evidence="7">DNA-binding transcriptional regulator YbjK</fullName>
    </submittedName>
</protein>
<dbReference type="Gene3D" id="1.10.357.10">
    <property type="entry name" value="Tetracycline Repressor, domain 2"/>
    <property type="match status" value="1"/>
</dbReference>
<evidence type="ECO:0000256" key="4">
    <source>
        <dbReference type="PROSITE-ProRule" id="PRU00335"/>
    </source>
</evidence>
<evidence type="ECO:0000313" key="8">
    <source>
        <dbReference type="Proteomes" id="UP000198582"/>
    </source>
</evidence>
<dbReference type="InterPro" id="IPR004111">
    <property type="entry name" value="Repressor_TetR_C"/>
</dbReference>
<dbReference type="GO" id="GO:0000976">
    <property type="term" value="F:transcription cis-regulatory region binding"/>
    <property type="evidence" value="ECO:0007669"/>
    <property type="project" value="TreeGrafter"/>
</dbReference>
<name>A0A1H8YLU3_9PSEU</name>
<dbReference type="PROSITE" id="PS50977">
    <property type="entry name" value="HTH_TETR_2"/>
    <property type="match status" value="1"/>
</dbReference>
<keyword evidence="8" id="KW-1185">Reference proteome</keyword>
<dbReference type="GO" id="GO:0045892">
    <property type="term" value="P:negative regulation of DNA-templated transcription"/>
    <property type="evidence" value="ECO:0007669"/>
    <property type="project" value="InterPro"/>
</dbReference>
<dbReference type="EMBL" id="FOEF01000024">
    <property type="protein sequence ID" value="SEP53129.1"/>
    <property type="molecule type" value="Genomic_DNA"/>
</dbReference>
<reference evidence="7 8" key="1">
    <citation type="submission" date="2016-10" db="EMBL/GenBank/DDBJ databases">
        <authorList>
            <person name="de Groot N.N."/>
        </authorList>
    </citation>
    <scope>NUCLEOTIDE SEQUENCE [LARGE SCALE GENOMIC DNA]</scope>
    <source>
        <strain evidence="7 8">DSM 44993</strain>
    </source>
</reference>
<feature type="DNA-binding region" description="H-T-H motif" evidence="4">
    <location>
        <begin position="47"/>
        <end position="66"/>
    </location>
</feature>
<evidence type="ECO:0000313" key="7">
    <source>
        <dbReference type="EMBL" id="SEP53129.1"/>
    </source>
</evidence>
<keyword evidence="3" id="KW-0804">Transcription</keyword>
<dbReference type="Pfam" id="PF00440">
    <property type="entry name" value="TetR_N"/>
    <property type="match status" value="1"/>
</dbReference>
<dbReference type="SUPFAM" id="SSF46689">
    <property type="entry name" value="Homeodomain-like"/>
    <property type="match status" value="1"/>
</dbReference>
<feature type="region of interest" description="Disordered" evidence="5">
    <location>
        <begin position="1"/>
        <end position="24"/>
    </location>
</feature>
<gene>
    <name evidence="7" type="ORF">SAMN04489732_124100</name>
</gene>
<evidence type="ECO:0000256" key="5">
    <source>
        <dbReference type="SAM" id="MobiDB-lite"/>
    </source>
</evidence>
<organism evidence="7 8">
    <name type="scientific">Amycolatopsis saalfeldensis</name>
    <dbReference type="NCBI Taxonomy" id="394193"/>
    <lineage>
        <taxon>Bacteria</taxon>
        <taxon>Bacillati</taxon>
        <taxon>Actinomycetota</taxon>
        <taxon>Actinomycetes</taxon>
        <taxon>Pseudonocardiales</taxon>
        <taxon>Pseudonocardiaceae</taxon>
        <taxon>Amycolatopsis</taxon>
    </lineage>
</organism>
<dbReference type="PANTHER" id="PTHR30055">
    <property type="entry name" value="HTH-TYPE TRANSCRIPTIONAL REGULATOR RUTR"/>
    <property type="match status" value="1"/>
</dbReference>
<evidence type="ECO:0000259" key="6">
    <source>
        <dbReference type="PROSITE" id="PS50977"/>
    </source>
</evidence>
<dbReference type="Pfam" id="PF02909">
    <property type="entry name" value="TetR_C_1"/>
    <property type="match status" value="1"/>
</dbReference>
<accession>A0A1H8YLU3</accession>
<dbReference type="PANTHER" id="PTHR30055:SF207">
    <property type="entry name" value="HTH-TYPE TRANSCRIPTIONAL REPRESSOR FATR"/>
    <property type="match status" value="1"/>
</dbReference>
<proteinExistence type="predicted"/>